<comment type="similarity">
    <text evidence="1">Belongs to the heat shock protein 90 family.</text>
</comment>
<dbReference type="PIRSF" id="PIRSF002583">
    <property type="entry name" value="Hsp90"/>
    <property type="match status" value="1"/>
</dbReference>
<dbReference type="InterPro" id="IPR001404">
    <property type="entry name" value="Hsp90_fam"/>
</dbReference>
<evidence type="ECO:0000313" key="8">
    <source>
        <dbReference type="EMBL" id="SVA81045.1"/>
    </source>
</evidence>
<evidence type="ECO:0000256" key="3">
    <source>
        <dbReference type="ARBA" id="ARBA00022741"/>
    </source>
</evidence>
<feature type="non-terminal residue" evidence="8">
    <location>
        <position position="1"/>
    </location>
</feature>
<keyword evidence="7" id="KW-0175">Coiled coil</keyword>
<evidence type="ECO:0008006" key="9">
    <source>
        <dbReference type="Google" id="ProtNLM"/>
    </source>
</evidence>
<feature type="coiled-coil region" evidence="7">
    <location>
        <begin position="323"/>
        <end position="357"/>
    </location>
</feature>
<keyword evidence="4" id="KW-0067">ATP-binding</keyword>
<dbReference type="Gene3D" id="3.40.50.11260">
    <property type="match status" value="1"/>
</dbReference>
<dbReference type="InterPro" id="IPR037196">
    <property type="entry name" value="HSP90_C"/>
</dbReference>
<organism evidence="8">
    <name type="scientific">marine metagenome</name>
    <dbReference type="NCBI Taxonomy" id="408172"/>
    <lineage>
        <taxon>unclassified sequences</taxon>
        <taxon>metagenomes</taxon>
        <taxon>ecological metagenomes</taxon>
    </lineage>
</organism>
<evidence type="ECO:0000256" key="4">
    <source>
        <dbReference type="ARBA" id="ARBA00022840"/>
    </source>
</evidence>
<dbReference type="FunFam" id="3.30.230.80:FF:000002">
    <property type="entry name" value="Molecular chaperone HtpG"/>
    <property type="match status" value="1"/>
</dbReference>
<protein>
    <recommendedName>
        <fullName evidence="9">Molecular chaperone HtpG</fullName>
    </recommendedName>
</protein>
<keyword evidence="6" id="KW-0143">Chaperone</keyword>
<dbReference type="SUPFAM" id="SSF110942">
    <property type="entry name" value="HSP90 C-terminal domain"/>
    <property type="match status" value="1"/>
</dbReference>
<dbReference type="SUPFAM" id="SSF54211">
    <property type="entry name" value="Ribosomal protein S5 domain 2-like"/>
    <property type="match status" value="1"/>
</dbReference>
<keyword evidence="2" id="KW-0963">Cytoplasm</keyword>
<evidence type="ECO:0000256" key="5">
    <source>
        <dbReference type="ARBA" id="ARBA00023016"/>
    </source>
</evidence>
<evidence type="ECO:0000256" key="1">
    <source>
        <dbReference type="ARBA" id="ARBA00008239"/>
    </source>
</evidence>
<dbReference type="GO" id="GO:0051082">
    <property type="term" value="F:unfolded protein binding"/>
    <property type="evidence" value="ECO:0007669"/>
    <property type="project" value="InterPro"/>
</dbReference>
<dbReference type="AlphaFoldDB" id="A0A381YVK0"/>
<sequence length="452" mass="51949">EERDFADPYRLRTLIRKFSDHIAFPVKMRVEQAAEEKEGKGQVKQDQEETVNAAMALWARPRTEISDDEYKEFYKHISHDFHDPIVWGHNKVEGKREYTSLMYVPPKAPFDLWNREAPKGLKLYVQRVFIMDDADQFLPLYLRFVRGVIDTNDLSLNVSRELLQQDSNVEAIRTALTKRVLGMLSKLAKDEPEKYQSFWDEFGKVLKEGSAEDLANREKLANLLRFSTTYTDSENQDQSLEDYIGRKADAQDKIYYIAADGFNAAKSSPHLEIFRKKGIEVLLFSDAIDEWFVGHLGEFEEMQLRDITRGELDLPDIDGGDSDSNKDQKVEEHKELLERLEKELNGEVNEVRVTSRLTDSPACLALGEFDMGTQMRRLMEASGQTVPPSLPIFELNPDHPLIGRLADESDDQRFKDLARVLFDQASLAEGRQPEDPGAFVQRLNRLLLDLSA</sequence>
<evidence type="ECO:0000256" key="7">
    <source>
        <dbReference type="SAM" id="Coils"/>
    </source>
</evidence>
<dbReference type="GO" id="GO:0140662">
    <property type="term" value="F:ATP-dependent protein folding chaperone"/>
    <property type="evidence" value="ECO:0007669"/>
    <property type="project" value="InterPro"/>
</dbReference>
<reference evidence="8" key="1">
    <citation type="submission" date="2018-05" db="EMBL/GenBank/DDBJ databases">
        <authorList>
            <person name="Lanie J.A."/>
            <person name="Ng W.-L."/>
            <person name="Kazmierczak K.M."/>
            <person name="Andrzejewski T.M."/>
            <person name="Davidsen T.M."/>
            <person name="Wayne K.J."/>
            <person name="Tettelin H."/>
            <person name="Glass J.I."/>
            <person name="Rusch D."/>
            <person name="Podicherti R."/>
            <person name="Tsui H.-C.T."/>
            <person name="Winkler M.E."/>
        </authorList>
    </citation>
    <scope>NUCLEOTIDE SEQUENCE</scope>
</reference>
<dbReference type="Gene3D" id="3.30.230.80">
    <property type="match status" value="1"/>
</dbReference>
<proteinExistence type="inferred from homology"/>
<dbReference type="GO" id="GO:0016887">
    <property type="term" value="F:ATP hydrolysis activity"/>
    <property type="evidence" value="ECO:0007669"/>
    <property type="project" value="InterPro"/>
</dbReference>
<dbReference type="NCBIfam" id="NF003555">
    <property type="entry name" value="PRK05218.1"/>
    <property type="match status" value="1"/>
</dbReference>
<evidence type="ECO:0000256" key="2">
    <source>
        <dbReference type="ARBA" id="ARBA00022490"/>
    </source>
</evidence>
<dbReference type="InterPro" id="IPR020568">
    <property type="entry name" value="Ribosomal_Su5_D2-typ_SF"/>
</dbReference>
<dbReference type="GO" id="GO:0005524">
    <property type="term" value="F:ATP binding"/>
    <property type="evidence" value="ECO:0007669"/>
    <property type="project" value="UniProtKB-KW"/>
</dbReference>
<keyword evidence="3" id="KW-0547">Nucleotide-binding</keyword>
<keyword evidence="5" id="KW-0346">Stress response</keyword>
<dbReference type="EMBL" id="UINC01019172">
    <property type="protein sequence ID" value="SVA81045.1"/>
    <property type="molecule type" value="Genomic_DNA"/>
</dbReference>
<dbReference type="PANTHER" id="PTHR11528">
    <property type="entry name" value="HEAT SHOCK PROTEIN 90 FAMILY MEMBER"/>
    <property type="match status" value="1"/>
</dbReference>
<gene>
    <name evidence="8" type="ORF">METZ01_LOCUS133899</name>
</gene>
<evidence type="ECO:0000256" key="6">
    <source>
        <dbReference type="ARBA" id="ARBA00023186"/>
    </source>
</evidence>
<accession>A0A381YVK0</accession>
<dbReference type="Gene3D" id="1.20.120.790">
    <property type="entry name" value="Heat shock protein 90, C-terminal domain"/>
    <property type="match status" value="1"/>
</dbReference>
<name>A0A381YVK0_9ZZZZ</name>
<dbReference type="Pfam" id="PF00183">
    <property type="entry name" value="HSP90"/>
    <property type="match status" value="1"/>
</dbReference>